<proteinExistence type="predicted"/>
<name>A0AAN4ZKM2_9BILA</name>
<gene>
    <name evidence="1" type="ORF">PMAYCL1PPCAC_08938</name>
</gene>
<feature type="non-terminal residue" evidence="1">
    <location>
        <position position="1"/>
    </location>
</feature>
<evidence type="ECO:0000313" key="2">
    <source>
        <dbReference type="Proteomes" id="UP001328107"/>
    </source>
</evidence>
<protein>
    <submittedName>
        <fullName evidence="1">Uncharacterized protein</fullName>
    </submittedName>
</protein>
<dbReference type="AlphaFoldDB" id="A0AAN4ZKM2"/>
<dbReference type="Proteomes" id="UP001328107">
    <property type="component" value="Unassembled WGS sequence"/>
</dbReference>
<evidence type="ECO:0000313" key="1">
    <source>
        <dbReference type="EMBL" id="GMR38745.1"/>
    </source>
</evidence>
<accession>A0AAN4ZKM2</accession>
<sequence length="91" mass="9810">VAVSCATTNDACACEPLPMIDAVWGIENGVPARINVLGACENPAHSLRFSVSHNVARWNLDSLSSNKSCTRSTGIFFNILIKNLSPNFDVF</sequence>
<keyword evidence="2" id="KW-1185">Reference proteome</keyword>
<reference evidence="2" key="1">
    <citation type="submission" date="2022-10" db="EMBL/GenBank/DDBJ databases">
        <title>Genome assembly of Pristionchus species.</title>
        <authorList>
            <person name="Yoshida K."/>
            <person name="Sommer R.J."/>
        </authorList>
    </citation>
    <scope>NUCLEOTIDE SEQUENCE [LARGE SCALE GENOMIC DNA]</scope>
    <source>
        <strain evidence="2">RS5460</strain>
    </source>
</reference>
<dbReference type="EMBL" id="BTRK01000002">
    <property type="protein sequence ID" value="GMR38745.1"/>
    <property type="molecule type" value="Genomic_DNA"/>
</dbReference>
<organism evidence="1 2">
    <name type="scientific">Pristionchus mayeri</name>
    <dbReference type="NCBI Taxonomy" id="1317129"/>
    <lineage>
        <taxon>Eukaryota</taxon>
        <taxon>Metazoa</taxon>
        <taxon>Ecdysozoa</taxon>
        <taxon>Nematoda</taxon>
        <taxon>Chromadorea</taxon>
        <taxon>Rhabditida</taxon>
        <taxon>Rhabditina</taxon>
        <taxon>Diplogasteromorpha</taxon>
        <taxon>Diplogasteroidea</taxon>
        <taxon>Neodiplogasteridae</taxon>
        <taxon>Pristionchus</taxon>
    </lineage>
</organism>
<comment type="caution">
    <text evidence="1">The sequence shown here is derived from an EMBL/GenBank/DDBJ whole genome shotgun (WGS) entry which is preliminary data.</text>
</comment>